<dbReference type="EMBL" id="LNQB01000086">
    <property type="protein sequence ID" value="OAP40261.1"/>
    <property type="molecule type" value="Genomic_DNA"/>
</dbReference>
<accession>A0A178XYE5</accession>
<dbReference type="SUPFAM" id="SSF47413">
    <property type="entry name" value="lambda repressor-like DNA-binding domains"/>
    <property type="match status" value="1"/>
</dbReference>
<dbReference type="PROSITE" id="PS50943">
    <property type="entry name" value="HTH_CROC1"/>
    <property type="match status" value="1"/>
</dbReference>
<dbReference type="Proteomes" id="UP000078507">
    <property type="component" value="Unassembled WGS sequence"/>
</dbReference>
<dbReference type="GO" id="GO:0003677">
    <property type="term" value="F:DNA binding"/>
    <property type="evidence" value="ECO:0007669"/>
    <property type="project" value="InterPro"/>
</dbReference>
<evidence type="ECO:0000313" key="3">
    <source>
        <dbReference type="Proteomes" id="UP000078507"/>
    </source>
</evidence>
<comment type="caution">
    <text evidence="2">The sequence shown here is derived from an EMBL/GenBank/DDBJ whole genome shotgun (WGS) entry which is preliminary data.</text>
</comment>
<proteinExistence type="predicted"/>
<gene>
    <name evidence="2" type="ORF">ATB98_02140</name>
</gene>
<sequence>MVLMDNLGDRIREAAAEVDGLKRLAELIDVPRRSLGNWLTGTQPKPEHLQKIADVTGVQLHWLITGEGPKKEDPISKAMQRLLKLSENPGGLTNEELADLNQEKFGAAMQKFRGLQEDEVPPYVAPNTGLNIALLQRLSDLVQAVFQECKQSAPPRAITAEAGNLYNELLQMVVDIHDEEVVEALLPVLRARFKKRLDEAAARPGSGKRSA</sequence>
<evidence type="ECO:0000259" key="1">
    <source>
        <dbReference type="PROSITE" id="PS50943"/>
    </source>
</evidence>
<dbReference type="Gene3D" id="1.10.260.40">
    <property type="entry name" value="lambda repressor-like DNA-binding domains"/>
    <property type="match status" value="1"/>
</dbReference>
<dbReference type="InterPro" id="IPR010982">
    <property type="entry name" value="Lambda_DNA-bd_dom_sf"/>
</dbReference>
<organism evidence="2 3">
    <name type="scientific">Sinorhizobium saheli</name>
    <dbReference type="NCBI Taxonomy" id="36856"/>
    <lineage>
        <taxon>Bacteria</taxon>
        <taxon>Pseudomonadati</taxon>
        <taxon>Pseudomonadota</taxon>
        <taxon>Alphaproteobacteria</taxon>
        <taxon>Hyphomicrobiales</taxon>
        <taxon>Rhizobiaceae</taxon>
        <taxon>Sinorhizobium/Ensifer group</taxon>
        <taxon>Sinorhizobium</taxon>
    </lineage>
</organism>
<dbReference type="RefSeq" id="WP_066877512.1">
    <property type="nucleotide sequence ID" value="NZ_LNQB01000086.1"/>
</dbReference>
<protein>
    <recommendedName>
        <fullName evidence="1">HTH cro/C1-type domain-containing protein</fullName>
    </recommendedName>
</protein>
<dbReference type="Pfam" id="PF01381">
    <property type="entry name" value="HTH_3"/>
    <property type="match status" value="1"/>
</dbReference>
<name>A0A178XYE5_SINSA</name>
<keyword evidence="3" id="KW-1185">Reference proteome</keyword>
<dbReference type="SMART" id="SM00530">
    <property type="entry name" value="HTH_XRE"/>
    <property type="match status" value="1"/>
</dbReference>
<evidence type="ECO:0000313" key="2">
    <source>
        <dbReference type="EMBL" id="OAP40261.1"/>
    </source>
</evidence>
<reference evidence="2 3" key="1">
    <citation type="submission" date="2015-11" db="EMBL/GenBank/DDBJ databases">
        <title>Ensifer anhuiense sp. nov., an effective nitrogen fixation bacterium with Glycine soja.</title>
        <authorList>
            <person name="Yan H."/>
            <person name="Chen W."/>
        </authorList>
    </citation>
    <scope>NUCLEOTIDE SEQUENCE [LARGE SCALE GENOMIC DNA]</scope>
    <source>
        <strain evidence="2 3">LMG 7837</strain>
    </source>
</reference>
<dbReference type="AlphaFoldDB" id="A0A178XYE5"/>
<feature type="domain" description="HTH cro/C1-type" evidence="1">
    <location>
        <begin position="24"/>
        <end position="63"/>
    </location>
</feature>
<dbReference type="InterPro" id="IPR001387">
    <property type="entry name" value="Cro/C1-type_HTH"/>
</dbReference>